<evidence type="ECO:0000256" key="12">
    <source>
        <dbReference type="PROSITE-ProRule" id="PRU01240"/>
    </source>
</evidence>
<dbReference type="InterPro" id="IPR041498">
    <property type="entry name" value="Big_6"/>
</dbReference>
<evidence type="ECO:0000259" key="14">
    <source>
        <dbReference type="Pfam" id="PF00082"/>
    </source>
</evidence>
<feature type="domain" description="Peptidase S8/S53" evidence="14">
    <location>
        <begin position="917"/>
        <end position="1162"/>
    </location>
</feature>
<comment type="similarity">
    <text evidence="3">Belongs to the peptidase M4 family.</text>
</comment>
<comment type="similarity">
    <text evidence="12">Belongs to the peptidase S8 family.</text>
</comment>
<dbReference type="PANTHER" id="PTHR33794:SF3">
    <property type="entry name" value="NEUTRAL PROTEASE B"/>
    <property type="match status" value="1"/>
</dbReference>
<evidence type="ECO:0000256" key="8">
    <source>
        <dbReference type="ARBA" id="ARBA00022801"/>
    </source>
</evidence>
<evidence type="ECO:0000256" key="2">
    <source>
        <dbReference type="ARBA" id="ARBA00004613"/>
    </source>
</evidence>
<comment type="cofactor">
    <cofactor evidence="1">
        <name>Zn(2+)</name>
        <dbReference type="ChEBI" id="CHEBI:29105"/>
    </cofactor>
</comment>
<feature type="chain" id="PRO_5047420034" evidence="13">
    <location>
        <begin position="28"/>
        <end position="1341"/>
    </location>
</feature>
<dbReference type="Gene3D" id="1.10.390.10">
    <property type="entry name" value="Neutral Protease Domain 2"/>
    <property type="match status" value="1"/>
</dbReference>
<evidence type="ECO:0000256" key="6">
    <source>
        <dbReference type="ARBA" id="ARBA00022723"/>
    </source>
</evidence>
<dbReference type="InterPro" id="IPR025711">
    <property type="entry name" value="PepSY"/>
</dbReference>
<keyword evidence="4" id="KW-0964">Secreted</keyword>
<reference evidence="20 21" key="1">
    <citation type="submission" date="2024-09" db="EMBL/GenBank/DDBJ databases">
        <authorList>
            <person name="Sun Q."/>
            <person name="Mori K."/>
        </authorList>
    </citation>
    <scope>NUCLEOTIDE SEQUENCE [LARGE SCALE GENOMIC DNA]</scope>
    <source>
        <strain evidence="20 21">CCM 7224</strain>
    </source>
</reference>
<keyword evidence="21" id="KW-1185">Reference proteome</keyword>
<dbReference type="InterPro" id="IPR023612">
    <property type="entry name" value="Peptidase_M4"/>
</dbReference>
<evidence type="ECO:0000313" key="21">
    <source>
        <dbReference type="Proteomes" id="UP001589785"/>
    </source>
</evidence>
<comment type="subcellular location">
    <subcellularLocation>
        <location evidence="2">Secreted</location>
    </subcellularLocation>
</comment>
<dbReference type="CDD" id="cd09597">
    <property type="entry name" value="M4_TLP"/>
    <property type="match status" value="1"/>
</dbReference>
<evidence type="ECO:0000256" key="1">
    <source>
        <dbReference type="ARBA" id="ARBA00001947"/>
    </source>
</evidence>
<dbReference type="Gene3D" id="3.10.170.10">
    <property type="match status" value="1"/>
</dbReference>
<dbReference type="PROSITE" id="PS51892">
    <property type="entry name" value="SUBTILASE"/>
    <property type="match status" value="1"/>
</dbReference>
<dbReference type="InterPro" id="IPR050728">
    <property type="entry name" value="Zinc_Metalloprotease_M4"/>
</dbReference>
<dbReference type="InterPro" id="IPR022398">
    <property type="entry name" value="Peptidase_S8_His-AS"/>
</dbReference>
<evidence type="ECO:0000256" key="9">
    <source>
        <dbReference type="ARBA" id="ARBA00022833"/>
    </source>
</evidence>
<dbReference type="Proteomes" id="UP001589785">
    <property type="component" value="Unassembled WGS sequence"/>
</dbReference>
<dbReference type="Pfam" id="PF17936">
    <property type="entry name" value="Big_6"/>
    <property type="match status" value="2"/>
</dbReference>
<evidence type="ECO:0000256" key="10">
    <source>
        <dbReference type="ARBA" id="ARBA00022837"/>
    </source>
</evidence>
<evidence type="ECO:0000256" key="4">
    <source>
        <dbReference type="ARBA" id="ARBA00022525"/>
    </source>
</evidence>
<comment type="caution">
    <text evidence="20">The sequence shown here is derived from an EMBL/GenBank/DDBJ whole genome shotgun (WGS) entry which is preliminary data.</text>
</comment>
<name>A0ABV6GS71_9BACL</name>
<keyword evidence="9" id="KW-0862">Zinc</keyword>
<keyword evidence="5 12" id="KW-0645">Protease</keyword>
<feature type="active site" description="Charge relay system" evidence="12">
    <location>
        <position position="959"/>
    </location>
</feature>
<evidence type="ECO:0000259" key="19">
    <source>
        <dbReference type="Pfam" id="PF17936"/>
    </source>
</evidence>
<dbReference type="Pfam" id="PF03413">
    <property type="entry name" value="PepSY"/>
    <property type="match status" value="1"/>
</dbReference>
<dbReference type="SUPFAM" id="SSF55486">
    <property type="entry name" value="Metalloproteases ('zincins'), catalytic domain"/>
    <property type="match status" value="1"/>
</dbReference>
<proteinExistence type="inferred from homology"/>
<protein>
    <submittedName>
        <fullName evidence="20">M4 family metallopeptidase</fullName>
    </submittedName>
</protein>
<keyword evidence="8 12" id="KW-0378">Hydrolase</keyword>
<evidence type="ECO:0000256" key="13">
    <source>
        <dbReference type="SAM" id="SignalP"/>
    </source>
</evidence>
<dbReference type="InterPro" id="IPR000209">
    <property type="entry name" value="Peptidase_S8/S53_dom"/>
</dbReference>
<evidence type="ECO:0000256" key="5">
    <source>
        <dbReference type="ARBA" id="ARBA00022670"/>
    </source>
</evidence>
<keyword evidence="6" id="KW-0479">Metal-binding</keyword>
<evidence type="ECO:0000256" key="7">
    <source>
        <dbReference type="ARBA" id="ARBA00022729"/>
    </source>
</evidence>
<dbReference type="InterPro" id="IPR013856">
    <property type="entry name" value="Peptidase_M4_domain"/>
</dbReference>
<dbReference type="Gene3D" id="3.10.450.40">
    <property type="match status" value="1"/>
</dbReference>
<dbReference type="Pfam" id="PF02868">
    <property type="entry name" value="Peptidase_M4_C"/>
    <property type="match status" value="1"/>
</dbReference>
<sequence length="1341" mass="145518">MLRKWKLVLLAVVMLGTTVLSPVFTNAAGGNSIRQSGVAAQMNQGVPEGVKPLFQTGTIAKLSGRLARAEAVVQYLNTHKEKYGIKGDQRFKAIIEEKDKVANGHVVRLQQTFRGIPIFGASQIAHVSADGTLRSISGTVVSISHSFRATQKITKEEAIAVAKKDAGAEAVHFVQSPSAELNIYMKDDQPYLVYKVELNYLGHEPARWLYFIDAGNGKIVHKFNSLAHFEGSGTGVLGETRKLQMQKSGNAYTLIDATRGSKIVTHDAVHTLNLPGKIWTSSDAKLDSPYEAPAVDAHYFAGLVYDYYKNVYGRNGLDGKNGEIHSTVHYAQDYNNAFWNGYQIVYGDGDGDTFLPLSGALDVVAHELTHAVTEHTANLTYEGESGAINEAISDIFAELIEARVKGSTDWLIGEDVYTPGIDGDAIRSLKDPAAYGYPDHYSKRYTGEEDNGGVHINSSIINKAAYLISEGGTHYGVTVTGIGKDKLGKILYRALTVYLTPSSNFHQLRLAMIQAAKDLYKDGPEAKTVDDAFRAVGIDAPSASAVQTLNVGGSIERNATQAGDTFWFKIQPTVGHLQQATHLFVEAEGAQISLYPSWNEAQGDAAYPPYKEQEGMAAIPLAWKGPYYVKVTAEQPGTITVQSGVVSMPIGEIDSTSCLAEMAAKNEASLQNSLSSLRQIRDRLLRPSAQGKQLISLYYRISRETVGDFIVDPSFRADVIRYWQTLQPLVKELSKTAEGTVSTYRLSDRDFAAMEALKNRLEEKVSGNTKKEIEQYWAKIKNGRMMTVGELLKQLGLPNVFGNAGPIIVKMKGAKSEQEAKQNLEKALGSDMANTFIVPLANSVVRIPYTYALIVNDPNKLYKIMQRLTAAKTVEYVEKSHTGIISANDVYYAQQWPLEKINYEGMLKRISTRKLSKTVVAVIDTGVNGQLADLDGSVDHQHGYDFVNNNREASDALSHGTAVASLIAAKKDNYYSIAGIHPAVTILPLKACGDDGICSSEDVAMAIRYAVNQKAKVINLSLGFTQSSRLIDEQLKYAHDHGVTIVAAAGNGGETRIDYPANVSYVIAVGATNKSDELAWFSNIGRPLDVVAPGDGVPALTAYGGTAFLSGTSLAAAHVSAAAALIYSWKGSQVSTAEVEQILIKTAKDLGTKGHDDYFGYGRIDIGKIAEALSQSPKSPSVHTIDDNDKMIQGTAQPGVTIVALNGSRFIGKAKTDRKGKFSIKITPQKAKSVIMLYAETTYGVRSAIIRKTVLDKTPPKAPKVNAVTYRSRYVTGKTEPYAYVTVKVGHKTIGKGTADKTGAFRIAIKTQKAGTVLKVYARDRSGNTSHATTVIVKKKR</sequence>
<evidence type="ECO:0000259" key="18">
    <source>
        <dbReference type="Pfam" id="PF07504"/>
    </source>
</evidence>
<feature type="active site" description="Charge relay system" evidence="12">
    <location>
        <position position="1113"/>
    </location>
</feature>
<evidence type="ECO:0000259" key="16">
    <source>
        <dbReference type="Pfam" id="PF02868"/>
    </source>
</evidence>
<dbReference type="Gene3D" id="2.60.40.10">
    <property type="entry name" value="Immunoglobulins"/>
    <property type="match status" value="1"/>
</dbReference>
<feature type="domain" description="Peptidase M4 C-terminal" evidence="16">
    <location>
        <begin position="377"/>
        <end position="538"/>
    </location>
</feature>
<gene>
    <name evidence="20" type="ORF">ACFFHQ_07790</name>
</gene>
<feature type="domain" description="Peptidase M4" evidence="15">
    <location>
        <begin position="231"/>
        <end position="374"/>
    </location>
</feature>
<accession>A0ABV6GS71</accession>
<dbReference type="Gene3D" id="3.40.50.200">
    <property type="entry name" value="Peptidase S8/S53 domain"/>
    <property type="match status" value="1"/>
</dbReference>
<dbReference type="Pfam" id="PF01447">
    <property type="entry name" value="Peptidase_M4"/>
    <property type="match status" value="1"/>
</dbReference>
<dbReference type="Pfam" id="PF07504">
    <property type="entry name" value="FTP"/>
    <property type="match status" value="1"/>
</dbReference>
<dbReference type="PROSITE" id="PS00137">
    <property type="entry name" value="SUBTILASE_HIS"/>
    <property type="match status" value="1"/>
</dbReference>
<keyword evidence="10" id="KW-0106">Calcium</keyword>
<evidence type="ECO:0000256" key="11">
    <source>
        <dbReference type="ARBA" id="ARBA00023049"/>
    </source>
</evidence>
<dbReference type="InterPro" id="IPR027268">
    <property type="entry name" value="Peptidase_M4/M1_CTD_sf"/>
</dbReference>
<evidence type="ECO:0000256" key="3">
    <source>
        <dbReference type="ARBA" id="ARBA00009388"/>
    </source>
</evidence>
<feature type="domain" description="FTP" evidence="18">
    <location>
        <begin position="99"/>
        <end position="139"/>
    </location>
</feature>
<evidence type="ECO:0000259" key="17">
    <source>
        <dbReference type="Pfam" id="PF03413"/>
    </source>
</evidence>
<keyword evidence="12" id="KW-0720">Serine protease</keyword>
<feature type="active site" description="Charge relay system" evidence="12">
    <location>
        <position position="924"/>
    </location>
</feature>
<feature type="domain" description="Bacterial Ig" evidence="19">
    <location>
        <begin position="1177"/>
        <end position="1252"/>
    </location>
</feature>
<evidence type="ECO:0000259" key="15">
    <source>
        <dbReference type="Pfam" id="PF01447"/>
    </source>
</evidence>
<feature type="domain" description="Bacterial Ig" evidence="19">
    <location>
        <begin position="1260"/>
        <end position="1338"/>
    </location>
</feature>
<dbReference type="EMBL" id="JBHLVN010000033">
    <property type="protein sequence ID" value="MFC0297338.1"/>
    <property type="molecule type" value="Genomic_DNA"/>
</dbReference>
<dbReference type="PANTHER" id="PTHR33794">
    <property type="entry name" value="BACILLOLYSIN"/>
    <property type="match status" value="1"/>
</dbReference>
<dbReference type="SUPFAM" id="SSF52743">
    <property type="entry name" value="Subtilisin-like"/>
    <property type="match status" value="1"/>
</dbReference>
<keyword evidence="11" id="KW-0482">Metalloprotease</keyword>
<dbReference type="Pfam" id="PF00082">
    <property type="entry name" value="Peptidase_S8"/>
    <property type="match status" value="1"/>
</dbReference>
<keyword evidence="7 13" id="KW-0732">Signal</keyword>
<feature type="domain" description="PepSY" evidence="17">
    <location>
        <begin position="152"/>
        <end position="219"/>
    </location>
</feature>
<dbReference type="Gene3D" id="3.10.450.490">
    <property type="match status" value="1"/>
</dbReference>
<dbReference type="InterPro" id="IPR013783">
    <property type="entry name" value="Ig-like_fold"/>
</dbReference>
<dbReference type="RefSeq" id="WP_167346133.1">
    <property type="nucleotide sequence ID" value="NZ_JBHLVN010000033.1"/>
</dbReference>
<evidence type="ECO:0000313" key="20">
    <source>
        <dbReference type="EMBL" id="MFC0297338.1"/>
    </source>
</evidence>
<organism evidence="20 21">
    <name type="scientific">Geobacillus jurassicus</name>
    <dbReference type="NCBI Taxonomy" id="235932"/>
    <lineage>
        <taxon>Bacteria</taxon>
        <taxon>Bacillati</taxon>
        <taxon>Bacillota</taxon>
        <taxon>Bacilli</taxon>
        <taxon>Bacillales</taxon>
        <taxon>Anoxybacillaceae</taxon>
        <taxon>Geobacillus</taxon>
    </lineage>
</organism>
<dbReference type="InterPro" id="IPR036852">
    <property type="entry name" value="Peptidase_S8/S53_dom_sf"/>
</dbReference>
<dbReference type="InterPro" id="IPR011096">
    <property type="entry name" value="FTP_domain"/>
</dbReference>
<dbReference type="InterPro" id="IPR001570">
    <property type="entry name" value="Peptidase_M4_C_domain"/>
</dbReference>
<dbReference type="PRINTS" id="PR00730">
    <property type="entry name" value="THERMOLYSIN"/>
</dbReference>
<feature type="signal peptide" evidence="13">
    <location>
        <begin position="1"/>
        <end position="27"/>
    </location>
</feature>